<gene>
    <name evidence="3" type="ORF">CIB84_004090</name>
</gene>
<feature type="transmembrane region" description="Helical" evidence="1">
    <location>
        <begin position="37"/>
        <end position="60"/>
    </location>
</feature>
<feature type="chain" id="PRO_5015158811" evidence="2">
    <location>
        <begin position="22"/>
        <end position="61"/>
    </location>
</feature>
<keyword evidence="2" id="KW-0732">Signal</keyword>
<proteinExistence type="predicted"/>
<keyword evidence="1" id="KW-0812">Transmembrane</keyword>
<keyword evidence="4" id="KW-1185">Reference proteome</keyword>
<protein>
    <submittedName>
        <fullName evidence="3">Uncharacterized protein</fullName>
    </submittedName>
</protein>
<evidence type="ECO:0000256" key="2">
    <source>
        <dbReference type="SAM" id="SignalP"/>
    </source>
</evidence>
<feature type="non-terminal residue" evidence="3">
    <location>
        <position position="1"/>
    </location>
</feature>
<sequence>VNMDLWFFVLLLGSGLISVGATNVTTGNSDRRDETPIIAVMVALSSLLVIVFIIIVLYMLR</sequence>
<evidence type="ECO:0000256" key="1">
    <source>
        <dbReference type="SAM" id="Phobius"/>
    </source>
</evidence>
<dbReference type="Proteomes" id="UP000237246">
    <property type="component" value="Unassembled WGS sequence"/>
</dbReference>
<reference evidence="3 4" key="1">
    <citation type="submission" date="2018-01" db="EMBL/GenBank/DDBJ databases">
        <title>Comparison of the Chinese Bamboo Partridge and Red Junglefowl genome sequences highlights the importance of demography in genome evolution.</title>
        <authorList>
            <person name="Tiley G.P."/>
            <person name="Kimball R.T."/>
            <person name="Braun E.L."/>
            <person name="Burleigh J.G."/>
        </authorList>
    </citation>
    <scope>NUCLEOTIDE SEQUENCE [LARGE SCALE GENOMIC DNA]</scope>
    <source>
        <strain evidence="3">RTK389</strain>
        <tissue evidence="3">Blood</tissue>
    </source>
</reference>
<keyword evidence="1" id="KW-1133">Transmembrane helix</keyword>
<comment type="caution">
    <text evidence="3">The sequence shown here is derived from an EMBL/GenBank/DDBJ whole genome shotgun (WGS) entry which is preliminary data.</text>
</comment>
<name>A0A2P4T743_BAMTH</name>
<evidence type="ECO:0000313" key="4">
    <source>
        <dbReference type="Proteomes" id="UP000237246"/>
    </source>
</evidence>
<accession>A0A2P4T743</accession>
<dbReference type="EMBL" id="PPHD01006530">
    <property type="protein sequence ID" value="POI32157.1"/>
    <property type="molecule type" value="Genomic_DNA"/>
</dbReference>
<dbReference type="AlphaFoldDB" id="A0A2P4T743"/>
<feature type="signal peptide" evidence="2">
    <location>
        <begin position="1"/>
        <end position="21"/>
    </location>
</feature>
<organism evidence="3 4">
    <name type="scientific">Bambusicola thoracicus</name>
    <name type="common">Chinese bamboo-partridge</name>
    <name type="synonym">Perdix thoracica</name>
    <dbReference type="NCBI Taxonomy" id="9083"/>
    <lineage>
        <taxon>Eukaryota</taxon>
        <taxon>Metazoa</taxon>
        <taxon>Chordata</taxon>
        <taxon>Craniata</taxon>
        <taxon>Vertebrata</taxon>
        <taxon>Euteleostomi</taxon>
        <taxon>Archelosauria</taxon>
        <taxon>Archosauria</taxon>
        <taxon>Dinosauria</taxon>
        <taxon>Saurischia</taxon>
        <taxon>Theropoda</taxon>
        <taxon>Coelurosauria</taxon>
        <taxon>Aves</taxon>
        <taxon>Neognathae</taxon>
        <taxon>Galloanserae</taxon>
        <taxon>Galliformes</taxon>
        <taxon>Phasianidae</taxon>
        <taxon>Perdicinae</taxon>
        <taxon>Bambusicola</taxon>
    </lineage>
</organism>
<keyword evidence="1" id="KW-0472">Membrane</keyword>
<evidence type="ECO:0000313" key="3">
    <source>
        <dbReference type="EMBL" id="POI32157.1"/>
    </source>
</evidence>